<reference evidence="2 3" key="1">
    <citation type="submission" date="2016-07" db="EMBL/GenBank/DDBJ databases">
        <title>Draft Genome Sequence of Methylophaga muralis Bur 1.</title>
        <authorList>
            <person name="Vasilenko O.V."/>
            <person name="Doronina N.V."/>
            <person name="Shmareva M.N."/>
            <person name="Tarlachkov S.V."/>
            <person name="Mustakhimov I."/>
            <person name="Trotsenko Y.A."/>
        </authorList>
    </citation>
    <scope>NUCLEOTIDE SEQUENCE [LARGE SCALE GENOMIC DNA]</scope>
    <source>
        <strain evidence="2 3">Bur 1</strain>
    </source>
</reference>
<dbReference type="RefSeq" id="WP_069294681.1">
    <property type="nucleotide sequence ID" value="NZ_MCRI01000001.1"/>
</dbReference>
<dbReference type="SUPFAM" id="SSF53633">
    <property type="entry name" value="Carbamate kinase-like"/>
    <property type="match status" value="1"/>
</dbReference>
<comment type="caution">
    <text evidence="2">The sequence shown here is derived from an EMBL/GenBank/DDBJ whole genome shotgun (WGS) entry which is preliminary data.</text>
</comment>
<feature type="domain" description="Aspartate/glutamate/uridylate kinase" evidence="1">
    <location>
        <begin position="2"/>
        <end position="67"/>
    </location>
</feature>
<dbReference type="InterPro" id="IPR036393">
    <property type="entry name" value="AceGlu_kinase-like_sf"/>
</dbReference>
<dbReference type="InterPro" id="IPR001048">
    <property type="entry name" value="Asp/Glu/Uridylate_kinase"/>
</dbReference>
<dbReference type="AlphaFoldDB" id="A0A1E3GVJ2"/>
<keyword evidence="2" id="KW-0808">Transferase</keyword>
<dbReference type="Gene3D" id="3.40.1160.10">
    <property type="entry name" value="Acetylglutamate kinase-like"/>
    <property type="match status" value="1"/>
</dbReference>
<evidence type="ECO:0000313" key="2">
    <source>
        <dbReference type="EMBL" id="ODN68089.1"/>
    </source>
</evidence>
<dbReference type="Proteomes" id="UP000094379">
    <property type="component" value="Unassembled WGS sequence"/>
</dbReference>
<evidence type="ECO:0000259" key="1">
    <source>
        <dbReference type="Pfam" id="PF00696"/>
    </source>
</evidence>
<proteinExistence type="predicted"/>
<evidence type="ECO:0000313" key="3">
    <source>
        <dbReference type="Proteomes" id="UP000094379"/>
    </source>
</evidence>
<organism evidence="2 3">
    <name type="scientific">Methylophaga muralis</name>
    <dbReference type="NCBI Taxonomy" id="291169"/>
    <lineage>
        <taxon>Bacteria</taxon>
        <taxon>Pseudomonadati</taxon>
        <taxon>Pseudomonadota</taxon>
        <taxon>Gammaproteobacteria</taxon>
        <taxon>Thiotrichales</taxon>
        <taxon>Piscirickettsiaceae</taxon>
        <taxon>Methylophaga</taxon>
    </lineage>
</organism>
<accession>A0A1E3GVJ2</accession>
<gene>
    <name evidence="2" type="ORF">A9E74_00061</name>
</gene>
<name>A0A1E3GVJ2_9GAMM</name>
<dbReference type="Pfam" id="PF00696">
    <property type="entry name" value="AA_kinase"/>
    <property type="match status" value="1"/>
</dbReference>
<keyword evidence="2" id="KW-0418">Kinase</keyword>
<dbReference type="GO" id="GO:0016301">
    <property type="term" value="F:kinase activity"/>
    <property type="evidence" value="ECO:0007669"/>
    <property type="project" value="UniProtKB-KW"/>
</dbReference>
<sequence length="191" mass="21049">MLIVKLGGSLYRTAELKSWLALLAEYAQHESVVIVPGGGPFADMVREAQALHDFDDQHAHHMALLAMAQYGLILHALQPSAITINTPAQAPTSGQLAIWLPDDQLLQAEELMQNWDITSDSLALWFAQQHAQSKLALIKCVPVTTGEMNVLSENGVIDQGFRALFQQHPVETYLVHYQQLNNFPKSGVVLG</sequence>
<protein>
    <submittedName>
        <fullName evidence="2">Amino acid kinase family protein</fullName>
    </submittedName>
</protein>
<keyword evidence="3" id="KW-1185">Reference proteome</keyword>
<dbReference type="EMBL" id="MCRI01000001">
    <property type="protein sequence ID" value="ODN68089.1"/>
    <property type="molecule type" value="Genomic_DNA"/>
</dbReference>
<dbReference type="STRING" id="291169.A9E74_00061"/>